<proteinExistence type="inferred from homology"/>
<keyword evidence="6" id="KW-0997">Cell inner membrane</keyword>
<dbReference type="Gene3D" id="2.10.70.20">
    <property type="entry name" value="gspk-gspi-gspj complex like domains"/>
    <property type="match status" value="1"/>
</dbReference>
<evidence type="ECO:0000256" key="8">
    <source>
        <dbReference type="ARBA" id="ARBA00022989"/>
    </source>
</evidence>
<comment type="similarity">
    <text evidence="2">Belongs to the GSP J family.</text>
</comment>
<evidence type="ECO:0000256" key="9">
    <source>
        <dbReference type="ARBA" id="ARBA00023136"/>
    </source>
</evidence>
<dbReference type="NCBIfam" id="TIGR02532">
    <property type="entry name" value="IV_pilin_GFxxxE"/>
    <property type="match status" value="1"/>
</dbReference>
<dbReference type="PROSITE" id="PS00409">
    <property type="entry name" value="PROKAR_NTER_METHYL"/>
    <property type="match status" value="1"/>
</dbReference>
<dbReference type="GO" id="GO:0015628">
    <property type="term" value="P:protein secretion by the type II secretion system"/>
    <property type="evidence" value="ECO:0007669"/>
    <property type="project" value="InterPro"/>
</dbReference>
<dbReference type="SUPFAM" id="SSF54523">
    <property type="entry name" value="Pili subunits"/>
    <property type="match status" value="1"/>
</dbReference>
<keyword evidence="7 10" id="KW-0812">Transmembrane</keyword>
<evidence type="ECO:0000256" key="2">
    <source>
        <dbReference type="ARBA" id="ARBA00011084"/>
    </source>
</evidence>
<evidence type="ECO:0000256" key="7">
    <source>
        <dbReference type="ARBA" id="ARBA00022692"/>
    </source>
</evidence>
<name>A0A0W0TBK4_9GAMM</name>
<keyword evidence="5" id="KW-0488">Methylation</keyword>
<evidence type="ECO:0000313" key="11">
    <source>
        <dbReference type="EMBL" id="KTC92955.1"/>
    </source>
</evidence>
<keyword evidence="4" id="KW-1003">Cell membrane</keyword>
<dbReference type="RefSeq" id="WP_058494685.1">
    <property type="nucleotide sequence ID" value="NZ_CAAAIU010000003.1"/>
</dbReference>
<keyword evidence="9 10" id="KW-0472">Membrane</keyword>
<feature type="transmembrane region" description="Helical" evidence="10">
    <location>
        <begin position="12"/>
        <end position="34"/>
    </location>
</feature>
<evidence type="ECO:0000313" key="12">
    <source>
        <dbReference type="Proteomes" id="UP000054736"/>
    </source>
</evidence>
<dbReference type="STRING" id="1212489.Ldro_0326"/>
<dbReference type="GO" id="GO:0015627">
    <property type="term" value="C:type II protein secretion system complex"/>
    <property type="evidence" value="ECO:0007669"/>
    <property type="project" value="InterPro"/>
</dbReference>
<dbReference type="InterPro" id="IPR010055">
    <property type="entry name" value="T2SS_protein-GspJ"/>
</dbReference>
<comment type="subcellular location">
    <subcellularLocation>
        <location evidence="1">Cell inner membrane</location>
        <topology evidence="1">Single-pass membrane protein</topology>
    </subcellularLocation>
</comment>
<dbReference type="EMBL" id="LNXY01000003">
    <property type="protein sequence ID" value="KTC92955.1"/>
    <property type="molecule type" value="Genomic_DNA"/>
</dbReference>
<dbReference type="Pfam" id="PF07963">
    <property type="entry name" value="N_methyl"/>
    <property type="match status" value="1"/>
</dbReference>
<dbReference type="PANTHER" id="PTHR39583:SF2">
    <property type="entry name" value="TYPE II SECRETION SYSTEM PROTEIN J"/>
    <property type="match status" value="1"/>
</dbReference>
<dbReference type="Pfam" id="PF11612">
    <property type="entry name" value="T2SSJ"/>
    <property type="match status" value="1"/>
</dbReference>
<sequence length="206" mass="23758">MKTEEGFTLIEILIALTVFAILAAITSSAMYYAFNTRSRVIEQAERLNALQLAIILIEHDTEQAISRDIRAGHEMQLHPIFVGESQYLEFTRSGLVNPNSEKKRSVLQRVAFLCRNNQLIRRSWVTLDPVNRDIYQDKVLIERLMNCQFAYLNHSLQVLSEWRPNAVQQNQRAEPLPKAIQMNLSLNDWGKMNLLFIIPGALYAEK</sequence>
<gene>
    <name evidence="11" type="primary">lspJ</name>
    <name evidence="11" type="ORF">Ldro_0326</name>
</gene>
<organism evidence="11 12">
    <name type="scientific">Legionella drozanskii LLAP-1</name>
    <dbReference type="NCBI Taxonomy" id="1212489"/>
    <lineage>
        <taxon>Bacteria</taxon>
        <taxon>Pseudomonadati</taxon>
        <taxon>Pseudomonadota</taxon>
        <taxon>Gammaproteobacteria</taxon>
        <taxon>Legionellales</taxon>
        <taxon>Legionellaceae</taxon>
        <taxon>Legionella</taxon>
    </lineage>
</organism>
<dbReference type="AlphaFoldDB" id="A0A0W0TBK4"/>
<dbReference type="InterPro" id="IPR045584">
    <property type="entry name" value="Pilin-like"/>
</dbReference>
<dbReference type="Gene3D" id="3.10.610.10">
    <property type="entry name" value="GSPII I/J protein-like"/>
    <property type="match status" value="1"/>
</dbReference>
<protein>
    <recommendedName>
        <fullName evidence="3">Type II secretion system protein J</fullName>
    </recommendedName>
</protein>
<evidence type="ECO:0000256" key="10">
    <source>
        <dbReference type="SAM" id="Phobius"/>
    </source>
</evidence>
<keyword evidence="8 10" id="KW-1133">Transmembrane helix</keyword>
<dbReference type="Proteomes" id="UP000054736">
    <property type="component" value="Unassembled WGS sequence"/>
</dbReference>
<dbReference type="OrthoDB" id="9794345at2"/>
<comment type="caution">
    <text evidence="11">The sequence shown here is derived from an EMBL/GenBank/DDBJ whole genome shotgun (WGS) entry which is preliminary data.</text>
</comment>
<evidence type="ECO:0000256" key="5">
    <source>
        <dbReference type="ARBA" id="ARBA00022481"/>
    </source>
</evidence>
<evidence type="ECO:0000256" key="4">
    <source>
        <dbReference type="ARBA" id="ARBA00022475"/>
    </source>
</evidence>
<dbReference type="PANTHER" id="PTHR39583">
    <property type="entry name" value="TYPE II SECRETION SYSTEM PROTEIN J-RELATED"/>
    <property type="match status" value="1"/>
</dbReference>
<evidence type="ECO:0000256" key="1">
    <source>
        <dbReference type="ARBA" id="ARBA00004377"/>
    </source>
</evidence>
<accession>A0A0W0TBK4</accession>
<reference evidence="11 12" key="1">
    <citation type="submission" date="2015-11" db="EMBL/GenBank/DDBJ databases">
        <title>Genomic analysis of 38 Legionella species identifies large and diverse effector repertoires.</title>
        <authorList>
            <person name="Burstein D."/>
            <person name="Amaro F."/>
            <person name="Zusman T."/>
            <person name="Lifshitz Z."/>
            <person name="Cohen O."/>
            <person name="Gilbert J.A."/>
            <person name="Pupko T."/>
            <person name="Shuman H.A."/>
            <person name="Segal G."/>
        </authorList>
    </citation>
    <scope>NUCLEOTIDE SEQUENCE [LARGE SCALE GENOMIC DNA]</scope>
    <source>
        <strain evidence="11 12">ATCC 700990</strain>
    </source>
</reference>
<dbReference type="NCBIfam" id="TIGR01711">
    <property type="entry name" value="gspJ"/>
    <property type="match status" value="1"/>
</dbReference>
<dbReference type="GO" id="GO:0005886">
    <property type="term" value="C:plasma membrane"/>
    <property type="evidence" value="ECO:0007669"/>
    <property type="project" value="UniProtKB-SubCell"/>
</dbReference>
<dbReference type="PATRIC" id="fig|1212489.4.peg.337"/>
<dbReference type="InterPro" id="IPR012902">
    <property type="entry name" value="N_methyl_site"/>
</dbReference>
<keyword evidence="12" id="KW-1185">Reference proteome</keyword>
<evidence type="ECO:0000256" key="6">
    <source>
        <dbReference type="ARBA" id="ARBA00022519"/>
    </source>
</evidence>
<evidence type="ECO:0000256" key="3">
    <source>
        <dbReference type="ARBA" id="ARBA00021539"/>
    </source>
</evidence>
<dbReference type="InterPro" id="IPR051621">
    <property type="entry name" value="T2SS_protein_J"/>
</dbReference>